<keyword evidence="3" id="KW-0227">DNA damage</keyword>
<evidence type="ECO:0000256" key="4">
    <source>
        <dbReference type="ARBA" id="ARBA00022769"/>
    </source>
</evidence>
<dbReference type="Pfam" id="PF03851">
    <property type="entry name" value="UvdE"/>
    <property type="match status" value="1"/>
</dbReference>
<evidence type="ECO:0000256" key="3">
    <source>
        <dbReference type="ARBA" id="ARBA00022763"/>
    </source>
</evidence>
<proteinExistence type="predicted"/>
<evidence type="ECO:0000256" key="1">
    <source>
        <dbReference type="ARBA" id="ARBA00022722"/>
    </source>
</evidence>
<dbReference type="Proteomes" id="UP000031972">
    <property type="component" value="Unassembled WGS sequence"/>
</dbReference>
<organism evidence="7 8">
    <name type="scientific">Jeotgalibacillus campisalis</name>
    <dbReference type="NCBI Taxonomy" id="220754"/>
    <lineage>
        <taxon>Bacteria</taxon>
        <taxon>Bacillati</taxon>
        <taxon>Bacillota</taxon>
        <taxon>Bacilli</taxon>
        <taxon>Bacillales</taxon>
        <taxon>Caryophanaceae</taxon>
        <taxon>Jeotgalibacillus</taxon>
    </lineage>
</organism>
<dbReference type="GO" id="GO:0009411">
    <property type="term" value="P:response to UV"/>
    <property type="evidence" value="ECO:0007669"/>
    <property type="project" value="InterPro"/>
</dbReference>
<dbReference type="EMBL" id="JXRR01000014">
    <property type="protein sequence ID" value="KIL47454.1"/>
    <property type="molecule type" value="Genomic_DNA"/>
</dbReference>
<dbReference type="PANTHER" id="PTHR31290:SF5">
    <property type="entry name" value="UV-DAMAGE ENDONUCLEASE"/>
    <property type="match status" value="1"/>
</dbReference>
<keyword evidence="8" id="KW-1185">Reference proteome</keyword>
<dbReference type="PANTHER" id="PTHR31290">
    <property type="entry name" value="UV-DAMAGE ENDONUCLEASE"/>
    <property type="match status" value="1"/>
</dbReference>
<dbReference type="GO" id="GO:0006289">
    <property type="term" value="P:nucleotide-excision repair"/>
    <property type="evidence" value="ECO:0007669"/>
    <property type="project" value="InterPro"/>
</dbReference>
<accession>A0A0C2S062</accession>
<sequence>MRFGYACINLSIPTKFRTCRLKTAEEKGLEYIKELTLSNFNQTLEAVKWNLQNDIYFYRFSSDLVPFATHPINDWEWWDDQDVLEITNEIKALQLKYSMRFSCHPGQYNVLNSKTSAVVTNTIKDLTYHERMMNAVNGQDMILHIGGVYGDKEEAIERFAQNYELLPAGIKSLLRIENDDKSFTLEDVVKVSRKTHAPICFDIHHHNCNPGEADLTSMLPEVWKSWGDKKPKCHISSGKSHSTDRSHHDLILEKDLDVFLELLGDMDADIMFEAKLKEQSVLPHLHKQTK</sequence>
<reference evidence="7 8" key="1">
    <citation type="submission" date="2015-01" db="EMBL/GenBank/DDBJ databases">
        <title>Jeotgalibacillus campisalis genome sequencing.</title>
        <authorList>
            <person name="Goh K.M."/>
            <person name="Chan K.-G."/>
            <person name="Yaakop A.S."/>
            <person name="Ee R."/>
            <person name="Gan H.M."/>
            <person name="Chan C.S."/>
        </authorList>
    </citation>
    <scope>NUCLEOTIDE SEQUENCE [LARGE SCALE GENOMIC DNA]</scope>
    <source>
        <strain evidence="7 8">SF-57</strain>
    </source>
</reference>
<dbReference type="GO" id="GO:0004519">
    <property type="term" value="F:endonuclease activity"/>
    <property type="evidence" value="ECO:0007669"/>
    <property type="project" value="UniProtKB-KW"/>
</dbReference>
<dbReference type="SUPFAM" id="SSF51658">
    <property type="entry name" value="Xylose isomerase-like"/>
    <property type="match status" value="1"/>
</dbReference>
<dbReference type="OrthoDB" id="9782576at2"/>
<evidence type="ECO:0000256" key="5">
    <source>
        <dbReference type="ARBA" id="ARBA00022801"/>
    </source>
</evidence>
<dbReference type="AlphaFoldDB" id="A0A0C2S062"/>
<gene>
    <name evidence="7" type="ORF">KR50_16210</name>
</gene>
<dbReference type="Gene3D" id="3.20.20.150">
    <property type="entry name" value="Divalent-metal-dependent TIM barrel enzymes"/>
    <property type="match status" value="1"/>
</dbReference>
<keyword evidence="1" id="KW-0540">Nuclease</keyword>
<evidence type="ECO:0000313" key="8">
    <source>
        <dbReference type="Proteomes" id="UP000031972"/>
    </source>
</evidence>
<keyword evidence="2 7" id="KW-0255">Endonuclease</keyword>
<dbReference type="RefSeq" id="WP_041057019.1">
    <property type="nucleotide sequence ID" value="NZ_JXRR01000014.1"/>
</dbReference>
<comment type="caution">
    <text evidence="7">The sequence shown here is derived from an EMBL/GenBank/DDBJ whole genome shotgun (WGS) entry which is preliminary data.</text>
</comment>
<evidence type="ECO:0000256" key="2">
    <source>
        <dbReference type="ARBA" id="ARBA00022759"/>
    </source>
</evidence>
<keyword evidence="5" id="KW-0378">Hydrolase</keyword>
<keyword evidence="4" id="KW-0228">DNA excision</keyword>
<keyword evidence="6" id="KW-0234">DNA repair</keyword>
<dbReference type="PATRIC" id="fig|220754.4.peg.1642"/>
<evidence type="ECO:0000313" key="7">
    <source>
        <dbReference type="EMBL" id="KIL47454.1"/>
    </source>
</evidence>
<dbReference type="InterPro" id="IPR004601">
    <property type="entry name" value="UvdE"/>
</dbReference>
<evidence type="ECO:0000256" key="6">
    <source>
        <dbReference type="ARBA" id="ARBA00023204"/>
    </source>
</evidence>
<dbReference type="InterPro" id="IPR036237">
    <property type="entry name" value="Xyl_isomerase-like_sf"/>
</dbReference>
<dbReference type="GO" id="GO:0016787">
    <property type="term" value="F:hydrolase activity"/>
    <property type="evidence" value="ECO:0007669"/>
    <property type="project" value="UniProtKB-KW"/>
</dbReference>
<name>A0A0C2S062_9BACL</name>
<dbReference type="NCBIfam" id="TIGR00629">
    <property type="entry name" value="uvde"/>
    <property type="match status" value="1"/>
</dbReference>
<protein>
    <submittedName>
        <fullName evidence="7">UV damage endonuclease</fullName>
    </submittedName>
</protein>